<feature type="chain" id="PRO_5002735639" evidence="4">
    <location>
        <begin position="25"/>
        <end position="338"/>
    </location>
</feature>
<dbReference type="STRING" id="448385.sce1940"/>
<dbReference type="SUPFAM" id="SSF53850">
    <property type="entry name" value="Periplasmic binding protein-like II"/>
    <property type="match status" value="1"/>
</dbReference>
<feature type="signal peptide" evidence="4">
    <location>
        <begin position="1"/>
        <end position="24"/>
    </location>
</feature>
<dbReference type="BioCyc" id="SCEL448385:SCE_RS09955-MONOMER"/>
<dbReference type="PANTHER" id="PTHR30024">
    <property type="entry name" value="ALIPHATIC SULFONATES-BINDING PROTEIN-RELATED"/>
    <property type="match status" value="1"/>
</dbReference>
<proteinExistence type="inferred from homology"/>
<evidence type="ECO:0000313" key="7">
    <source>
        <dbReference type="Proteomes" id="UP000002139"/>
    </source>
</evidence>
<feature type="domain" description="SsuA/THI5-like" evidence="5">
    <location>
        <begin position="54"/>
        <end position="257"/>
    </location>
</feature>
<evidence type="ECO:0000256" key="3">
    <source>
        <dbReference type="ARBA" id="ARBA00022729"/>
    </source>
</evidence>
<evidence type="ECO:0000256" key="2">
    <source>
        <dbReference type="ARBA" id="ARBA00010742"/>
    </source>
</evidence>
<gene>
    <name evidence="6" type="ordered locus">sce1940</name>
</gene>
<dbReference type="eggNOG" id="COG0715">
    <property type="taxonomic scope" value="Bacteria"/>
</dbReference>
<comment type="similarity">
    <text evidence="2">Belongs to the bacterial solute-binding protein SsuA/TauA family.</text>
</comment>
<keyword evidence="7" id="KW-1185">Reference proteome</keyword>
<dbReference type="HOGENOM" id="CLU_028871_3_2_7"/>
<dbReference type="InterPro" id="IPR015168">
    <property type="entry name" value="SsuA/THI5"/>
</dbReference>
<name>A9FPW9_SORC5</name>
<keyword evidence="3 4" id="KW-0732">Signal</keyword>
<evidence type="ECO:0000259" key="5">
    <source>
        <dbReference type="Pfam" id="PF09084"/>
    </source>
</evidence>
<evidence type="ECO:0000256" key="1">
    <source>
        <dbReference type="ARBA" id="ARBA00004418"/>
    </source>
</evidence>
<dbReference type="Gene3D" id="3.40.190.10">
    <property type="entry name" value="Periplasmic binding protein-like II"/>
    <property type="match status" value="2"/>
</dbReference>
<dbReference type="OrthoDB" id="5372616at2"/>
<dbReference type="Proteomes" id="UP000002139">
    <property type="component" value="Chromosome"/>
</dbReference>
<dbReference type="RefSeq" id="WP_012234576.1">
    <property type="nucleotide sequence ID" value="NC_010162.1"/>
</dbReference>
<sequence>MKTSAARRTIGWFAVSALSVLASACQPDPPLGDRGKEARPPLRVSHGYWVGFFPQSIAEEKGFFDQQGVNVELVFNPDLYGMISDFTAGKVDGLPWTMEVVVRILAKEPDARVVLYLGQTAGADVIMARPEIQTISDLKGKKIAAKTGALGEMLVSEMLERSGLAIDDVTLVNASETDVIPFLSNNTIQAAHTWEPYATQAGKAGAKAIFSSKETPGLFADFTMFRGAVLRDRPDDVRAFIRAWFQAVEFWKAHPQEGNEIIAKALKIPASDISTDGYELFSLEEVRRRFAPNNDPTSLAPLVNKHVDFLVQDGQLGRRPDLDNIFDSSFLPPATSRE</sequence>
<evidence type="ECO:0000256" key="4">
    <source>
        <dbReference type="SAM" id="SignalP"/>
    </source>
</evidence>
<reference evidence="6 7" key="1">
    <citation type="journal article" date="2007" name="Nat. Biotechnol.">
        <title>Complete genome sequence of the myxobacterium Sorangium cellulosum.</title>
        <authorList>
            <person name="Schneiker S."/>
            <person name="Perlova O."/>
            <person name="Kaiser O."/>
            <person name="Gerth K."/>
            <person name="Alici A."/>
            <person name="Altmeyer M.O."/>
            <person name="Bartels D."/>
            <person name="Bekel T."/>
            <person name="Beyer S."/>
            <person name="Bode E."/>
            <person name="Bode H.B."/>
            <person name="Bolten C.J."/>
            <person name="Choudhuri J.V."/>
            <person name="Doss S."/>
            <person name="Elnakady Y.A."/>
            <person name="Frank B."/>
            <person name="Gaigalat L."/>
            <person name="Goesmann A."/>
            <person name="Groeger C."/>
            <person name="Gross F."/>
            <person name="Jelsbak L."/>
            <person name="Jelsbak L."/>
            <person name="Kalinowski J."/>
            <person name="Kegler C."/>
            <person name="Knauber T."/>
            <person name="Konietzny S."/>
            <person name="Kopp M."/>
            <person name="Krause L."/>
            <person name="Krug D."/>
            <person name="Linke B."/>
            <person name="Mahmud T."/>
            <person name="Martinez-Arias R."/>
            <person name="McHardy A.C."/>
            <person name="Merai M."/>
            <person name="Meyer F."/>
            <person name="Mormann S."/>
            <person name="Munoz-Dorado J."/>
            <person name="Perez J."/>
            <person name="Pradella S."/>
            <person name="Rachid S."/>
            <person name="Raddatz G."/>
            <person name="Rosenau F."/>
            <person name="Rueckert C."/>
            <person name="Sasse F."/>
            <person name="Scharfe M."/>
            <person name="Schuster S.C."/>
            <person name="Suen G."/>
            <person name="Treuner-Lange A."/>
            <person name="Velicer G.J."/>
            <person name="Vorholter F.-J."/>
            <person name="Weissman K.J."/>
            <person name="Welch R.D."/>
            <person name="Wenzel S.C."/>
            <person name="Whitworth D.E."/>
            <person name="Wilhelm S."/>
            <person name="Wittmann C."/>
            <person name="Bloecker H."/>
            <person name="Puehler A."/>
            <person name="Mueller R."/>
        </authorList>
    </citation>
    <scope>NUCLEOTIDE SEQUENCE [LARGE SCALE GENOMIC DNA]</scope>
    <source>
        <strain evidence="7">So ce56</strain>
    </source>
</reference>
<protein>
    <submittedName>
        <fullName evidence="6">Periplasmic substrate-binding protein</fullName>
    </submittedName>
</protein>
<dbReference type="PROSITE" id="PS51257">
    <property type="entry name" value="PROKAR_LIPOPROTEIN"/>
    <property type="match status" value="1"/>
</dbReference>
<dbReference type="EMBL" id="AM746676">
    <property type="protein sequence ID" value="CAN92099.1"/>
    <property type="molecule type" value="Genomic_DNA"/>
</dbReference>
<dbReference type="KEGG" id="scl:sce1940"/>
<comment type="subcellular location">
    <subcellularLocation>
        <location evidence="1">Periplasm</location>
    </subcellularLocation>
</comment>
<dbReference type="GO" id="GO:0042597">
    <property type="term" value="C:periplasmic space"/>
    <property type="evidence" value="ECO:0007669"/>
    <property type="project" value="UniProtKB-SubCell"/>
</dbReference>
<dbReference type="AlphaFoldDB" id="A9FPW9"/>
<accession>A9FPW9</accession>
<dbReference type="Pfam" id="PF09084">
    <property type="entry name" value="NMT1"/>
    <property type="match status" value="1"/>
</dbReference>
<evidence type="ECO:0000313" key="6">
    <source>
        <dbReference type="EMBL" id="CAN92099.1"/>
    </source>
</evidence>
<dbReference type="PANTHER" id="PTHR30024:SF47">
    <property type="entry name" value="TAURINE-BINDING PERIPLASMIC PROTEIN"/>
    <property type="match status" value="1"/>
</dbReference>
<organism evidence="6 7">
    <name type="scientific">Sorangium cellulosum (strain So ce56)</name>
    <name type="common">Polyangium cellulosum (strain So ce56)</name>
    <dbReference type="NCBI Taxonomy" id="448385"/>
    <lineage>
        <taxon>Bacteria</taxon>
        <taxon>Pseudomonadati</taxon>
        <taxon>Myxococcota</taxon>
        <taxon>Polyangia</taxon>
        <taxon>Polyangiales</taxon>
        <taxon>Polyangiaceae</taxon>
        <taxon>Sorangium</taxon>
    </lineage>
</organism>